<evidence type="ECO:0000313" key="4">
    <source>
        <dbReference type="Proteomes" id="UP000517712"/>
    </source>
</evidence>
<feature type="coiled-coil region" evidence="1">
    <location>
        <begin position="135"/>
        <end position="164"/>
    </location>
</feature>
<accession>A0A7W9FDF7</accession>
<dbReference type="Gene3D" id="1.10.530.10">
    <property type="match status" value="1"/>
</dbReference>
<dbReference type="RefSeq" id="WP_184283049.1">
    <property type="nucleotide sequence ID" value="NZ_BAAAPG010000001.1"/>
</dbReference>
<feature type="signal peptide" evidence="2">
    <location>
        <begin position="1"/>
        <end position="36"/>
    </location>
</feature>
<gene>
    <name evidence="3" type="ORF">HD600_001746</name>
</gene>
<dbReference type="SUPFAM" id="SSF53955">
    <property type="entry name" value="Lysozyme-like"/>
    <property type="match status" value="1"/>
</dbReference>
<proteinExistence type="predicted"/>
<dbReference type="Proteomes" id="UP000517712">
    <property type="component" value="Unassembled WGS sequence"/>
</dbReference>
<organism evidence="3 4">
    <name type="scientific">Microbacterium ginsengiterrae</name>
    <dbReference type="NCBI Taxonomy" id="546115"/>
    <lineage>
        <taxon>Bacteria</taxon>
        <taxon>Bacillati</taxon>
        <taxon>Actinomycetota</taxon>
        <taxon>Actinomycetes</taxon>
        <taxon>Micrococcales</taxon>
        <taxon>Microbacteriaceae</taxon>
        <taxon>Microbacterium</taxon>
    </lineage>
</organism>
<sequence length="274" mass="27976">MPETRLISPTRRRAIALTLAAGAALGLLATAGLTTAAPAAADVSGRAVAIDRADLRAELATTATAVEDGRAVVAEAAKAVTEIKDSGYDLGEVSIDTVGLASALNALSAEDAVGATRATLTANAIVETEIVEAATESLRGRLDAAVAQKEAEEAEKAAAAEAAAEAAALASANTPDGARAVAAQIAASDYGWGADQFSCLDSLWMKESGWNYQAYNPSGATGIPQALPGDKMATFGSDWATNATTQIRWGLDYISQVYGAPCAAWGHSQSVNWY</sequence>
<dbReference type="InterPro" id="IPR023346">
    <property type="entry name" value="Lysozyme-like_dom_sf"/>
</dbReference>
<keyword evidence="2" id="KW-0732">Signal</keyword>
<protein>
    <recommendedName>
        <fullName evidence="5">Phospholipase</fullName>
    </recommendedName>
</protein>
<dbReference type="InterPro" id="IPR006311">
    <property type="entry name" value="TAT_signal"/>
</dbReference>
<feature type="chain" id="PRO_5031054231" description="Phospholipase" evidence="2">
    <location>
        <begin position="37"/>
        <end position="274"/>
    </location>
</feature>
<keyword evidence="4" id="KW-1185">Reference proteome</keyword>
<evidence type="ECO:0000256" key="1">
    <source>
        <dbReference type="SAM" id="Coils"/>
    </source>
</evidence>
<dbReference type="AlphaFoldDB" id="A0A7W9FDF7"/>
<evidence type="ECO:0000313" key="3">
    <source>
        <dbReference type="EMBL" id="MBB5743249.1"/>
    </source>
</evidence>
<comment type="caution">
    <text evidence="3">The sequence shown here is derived from an EMBL/GenBank/DDBJ whole genome shotgun (WGS) entry which is preliminary data.</text>
</comment>
<dbReference type="PROSITE" id="PS51318">
    <property type="entry name" value="TAT"/>
    <property type="match status" value="1"/>
</dbReference>
<keyword evidence="1" id="KW-0175">Coiled coil</keyword>
<reference evidence="3 4" key="1">
    <citation type="submission" date="2020-08" db="EMBL/GenBank/DDBJ databases">
        <title>Sequencing the genomes of 1000 actinobacteria strains.</title>
        <authorList>
            <person name="Klenk H.-P."/>
        </authorList>
    </citation>
    <scope>NUCLEOTIDE SEQUENCE [LARGE SCALE GENOMIC DNA]</scope>
    <source>
        <strain evidence="3 4">DSM 24823</strain>
    </source>
</reference>
<evidence type="ECO:0008006" key="5">
    <source>
        <dbReference type="Google" id="ProtNLM"/>
    </source>
</evidence>
<name>A0A7W9FDF7_9MICO</name>
<dbReference type="EMBL" id="JACHMU010000001">
    <property type="protein sequence ID" value="MBB5743249.1"/>
    <property type="molecule type" value="Genomic_DNA"/>
</dbReference>
<evidence type="ECO:0000256" key="2">
    <source>
        <dbReference type="SAM" id="SignalP"/>
    </source>
</evidence>